<dbReference type="InterPro" id="IPR005471">
    <property type="entry name" value="Tscrpt_reg_IclR_N"/>
</dbReference>
<dbReference type="EMBL" id="JAGYPE020000003">
    <property type="protein sequence ID" value="MCH6264538.1"/>
    <property type="molecule type" value="Genomic_DNA"/>
</dbReference>
<dbReference type="EMBL" id="JAGYPE010000006">
    <property type="protein sequence ID" value="MBS4186165.1"/>
    <property type="molecule type" value="Genomic_DNA"/>
</dbReference>
<evidence type="ECO:0000259" key="4">
    <source>
        <dbReference type="PROSITE" id="PS51077"/>
    </source>
</evidence>
<dbReference type="GO" id="GO:0003700">
    <property type="term" value="F:DNA-binding transcription factor activity"/>
    <property type="evidence" value="ECO:0007669"/>
    <property type="project" value="TreeGrafter"/>
</dbReference>
<dbReference type="PROSITE" id="PS51078">
    <property type="entry name" value="ICLR_ED"/>
    <property type="match status" value="1"/>
</dbReference>
<dbReference type="Gene3D" id="1.10.10.10">
    <property type="entry name" value="Winged helix-like DNA-binding domain superfamily/Winged helix DNA-binding domain"/>
    <property type="match status" value="1"/>
</dbReference>
<evidence type="ECO:0000256" key="3">
    <source>
        <dbReference type="ARBA" id="ARBA00023163"/>
    </source>
</evidence>
<dbReference type="Pfam" id="PF09339">
    <property type="entry name" value="HTH_IclR"/>
    <property type="match status" value="1"/>
</dbReference>
<dbReference type="GO" id="GO:0003677">
    <property type="term" value="F:DNA binding"/>
    <property type="evidence" value="ECO:0007669"/>
    <property type="project" value="UniProtKB-KW"/>
</dbReference>
<dbReference type="Proteomes" id="UP000677265">
    <property type="component" value="Unassembled WGS sequence"/>
</dbReference>
<dbReference type="RefSeq" id="WP_213145956.1">
    <property type="nucleotide sequence ID" value="NZ_JAGYPE020000003.1"/>
</dbReference>
<dbReference type="Pfam" id="PF01614">
    <property type="entry name" value="IclR_C"/>
    <property type="match status" value="1"/>
</dbReference>
<keyword evidence="3" id="KW-0804">Transcription</keyword>
<evidence type="ECO:0000313" key="8">
    <source>
        <dbReference type="Proteomes" id="UP000677265"/>
    </source>
</evidence>
<dbReference type="Gene3D" id="3.30.450.40">
    <property type="match status" value="1"/>
</dbReference>
<dbReference type="AlphaFoldDB" id="A0A942T4C1"/>
<dbReference type="PANTHER" id="PTHR30136">
    <property type="entry name" value="HELIX-TURN-HELIX TRANSCRIPTIONAL REGULATOR, ICLR FAMILY"/>
    <property type="match status" value="1"/>
</dbReference>
<dbReference type="InterPro" id="IPR029016">
    <property type="entry name" value="GAF-like_dom_sf"/>
</dbReference>
<keyword evidence="8" id="KW-1185">Reference proteome</keyword>
<keyword evidence="2" id="KW-0238">DNA-binding</keyword>
<comment type="caution">
    <text evidence="6">The sequence shown here is derived from an EMBL/GenBank/DDBJ whole genome shotgun (WGS) entry which is preliminary data.</text>
</comment>
<evidence type="ECO:0000259" key="5">
    <source>
        <dbReference type="PROSITE" id="PS51078"/>
    </source>
</evidence>
<dbReference type="SUPFAM" id="SSF46785">
    <property type="entry name" value="Winged helix' DNA-binding domain"/>
    <property type="match status" value="1"/>
</dbReference>
<dbReference type="PROSITE" id="PS51077">
    <property type="entry name" value="HTH_ICLR"/>
    <property type="match status" value="1"/>
</dbReference>
<dbReference type="SUPFAM" id="SSF55781">
    <property type="entry name" value="GAF domain-like"/>
    <property type="match status" value="1"/>
</dbReference>
<evidence type="ECO:0000313" key="7">
    <source>
        <dbReference type="EMBL" id="MCH6264538.1"/>
    </source>
</evidence>
<name>A0A942T4C1_9BACI</name>
<protein>
    <submittedName>
        <fullName evidence="6">IclR family transcriptional regulator</fullName>
    </submittedName>
</protein>
<dbReference type="PANTHER" id="PTHR30136:SF35">
    <property type="entry name" value="HTH-TYPE TRANSCRIPTIONAL REGULATOR RV1719"/>
    <property type="match status" value="1"/>
</dbReference>
<keyword evidence="1" id="KW-0805">Transcription regulation</keyword>
<gene>
    <name evidence="7" type="ORF">KHB02_003220</name>
    <name evidence="6" type="ORF">KHB02_32750</name>
</gene>
<dbReference type="InterPro" id="IPR050707">
    <property type="entry name" value="HTH_MetabolicPath_Reg"/>
</dbReference>
<dbReference type="InterPro" id="IPR014757">
    <property type="entry name" value="Tscrpt_reg_IclR_C"/>
</dbReference>
<evidence type="ECO:0000313" key="6">
    <source>
        <dbReference type="EMBL" id="MBS4186165.1"/>
    </source>
</evidence>
<dbReference type="SMART" id="SM00346">
    <property type="entry name" value="HTH_ICLR"/>
    <property type="match status" value="1"/>
</dbReference>
<feature type="domain" description="IclR-ED" evidence="5">
    <location>
        <begin position="76"/>
        <end position="263"/>
    </location>
</feature>
<proteinExistence type="predicted"/>
<dbReference type="InterPro" id="IPR036388">
    <property type="entry name" value="WH-like_DNA-bd_sf"/>
</dbReference>
<accession>A0A942T4C1</accession>
<sequence length="270" mass="30660">MDTPNEREKSEVPALEAAIKILEYLSRYKSKERSLSQISKNLSINKSTCHRILKLLNHNRFVSYDADSKQYSLGSYLIILGSRASEFIDYLKLAQPHLKWVCEETRMTSVLLEPISDNRLMYVAKEELDVPDYHVHVSVKIGQHFPITSASFGKCYLAYLEEHRMEQILEKVNLKQFTDKTITDLETYKESLKEVRSKGFAVSYEEHTPGVFGIAAPIFDYSGQIAMVIACLGFATNVDEDYVSICGDKLKKAARSITEALGGKEPIFKV</sequence>
<organism evidence="6">
    <name type="scientific">Neobacillus citreus</name>
    <dbReference type="NCBI Taxonomy" id="2833578"/>
    <lineage>
        <taxon>Bacteria</taxon>
        <taxon>Bacillati</taxon>
        <taxon>Bacillota</taxon>
        <taxon>Bacilli</taxon>
        <taxon>Bacillales</taxon>
        <taxon>Bacillaceae</taxon>
        <taxon>Neobacillus</taxon>
    </lineage>
</organism>
<evidence type="ECO:0000256" key="1">
    <source>
        <dbReference type="ARBA" id="ARBA00023015"/>
    </source>
</evidence>
<evidence type="ECO:0000256" key="2">
    <source>
        <dbReference type="ARBA" id="ARBA00023125"/>
    </source>
</evidence>
<reference evidence="6" key="1">
    <citation type="submission" date="2021-05" db="EMBL/GenBank/DDBJ databases">
        <title>Novel Bacillus species.</title>
        <authorList>
            <person name="Liu G."/>
        </authorList>
    </citation>
    <scope>NUCLEOTIDE SEQUENCE</scope>
    <source>
        <strain evidence="6 8">FJAT-50051</strain>
    </source>
</reference>
<dbReference type="InterPro" id="IPR036390">
    <property type="entry name" value="WH_DNA-bd_sf"/>
</dbReference>
<dbReference type="GO" id="GO:0045892">
    <property type="term" value="P:negative regulation of DNA-templated transcription"/>
    <property type="evidence" value="ECO:0007669"/>
    <property type="project" value="TreeGrafter"/>
</dbReference>
<feature type="domain" description="HTH iclR-type" evidence="4">
    <location>
        <begin position="12"/>
        <end position="75"/>
    </location>
</feature>